<dbReference type="VEuPathDB" id="FungiDB:TSTA_054680"/>
<dbReference type="GeneID" id="8100475"/>
<reference evidence="2" key="1">
    <citation type="journal article" date="2015" name="Genome Announc.">
        <title>Genome sequence of the AIDS-associated pathogen Penicillium marneffei (ATCC18224) and its near taxonomic relative Talaromyces stipitatus (ATCC10500).</title>
        <authorList>
            <person name="Nierman W.C."/>
            <person name="Fedorova-Abrams N.D."/>
            <person name="Andrianopoulos A."/>
        </authorList>
    </citation>
    <scope>NUCLEOTIDE SEQUENCE [LARGE SCALE GENOMIC DNA]</scope>
    <source>
        <strain evidence="2">ATCC 10500 / CBS 375.48 / QM 6759 / NRRL 1006</strain>
    </source>
</reference>
<dbReference type="Gene3D" id="1.25.40.20">
    <property type="entry name" value="Ankyrin repeat-containing domain"/>
    <property type="match status" value="1"/>
</dbReference>
<dbReference type="HOGENOM" id="CLU_1367059_0_0_1"/>
<gene>
    <name evidence="1" type="ORF">TSTA_054680</name>
</gene>
<dbReference type="InParanoid" id="B8MR63"/>
<evidence type="ECO:0000313" key="1">
    <source>
        <dbReference type="EMBL" id="EED12958.1"/>
    </source>
</evidence>
<accession>B8MR63</accession>
<evidence type="ECO:0000313" key="2">
    <source>
        <dbReference type="Proteomes" id="UP000001745"/>
    </source>
</evidence>
<organism evidence="1 2">
    <name type="scientific">Talaromyces stipitatus (strain ATCC 10500 / CBS 375.48 / QM 6759 / NRRL 1006)</name>
    <name type="common">Penicillium stipitatum</name>
    <dbReference type="NCBI Taxonomy" id="441959"/>
    <lineage>
        <taxon>Eukaryota</taxon>
        <taxon>Fungi</taxon>
        <taxon>Dikarya</taxon>
        <taxon>Ascomycota</taxon>
        <taxon>Pezizomycotina</taxon>
        <taxon>Eurotiomycetes</taxon>
        <taxon>Eurotiomycetidae</taxon>
        <taxon>Eurotiales</taxon>
        <taxon>Trichocomaceae</taxon>
        <taxon>Talaromyces</taxon>
        <taxon>Talaromyces sect. Talaromyces</taxon>
    </lineage>
</organism>
<dbReference type="RefSeq" id="XP_002487069.1">
    <property type="nucleotide sequence ID" value="XM_002487024.1"/>
</dbReference>
<dbReference type="InterPro" id="IPR036770">
    <property type="entry name" value="Ankyrin_rpt-contain_sf"/>
</dbReference>
<name>B8MR63_TALSN</name>
<dbReference type="EMBL" id="EQ962659">
    <property type="protein sequence ID" value="EED12958.1"/>
    <property type="molecule type" value="Genomic_DNA"/>
</dbReference>
<dbReference type="Proteomes" id="UP000001745">
    <property type="component" value="Unassembled WGS sequence"/>
</dbReference>
<dbReference type="PhylomeDB" id="B8MR63"/>
<protein>
    <submittedName>
        <fullName evidence="1">Uncharacterized protein</fullName>
    </submittedName>
</protein>
<proteinExistence type="predicted"/>
<sequence>MKAFPEAANFLLFMAVPWELRHSTLICSLRIFFMKVVTEDSENIPASVLVIQFVSLQANQQHEIPASLVWQSPTAHSGISQVCLICLMKPVLKVDKLSEDVLRRLPFSQYAAMIWYSHYEGADRGTNNTLDGLVLKLFKDGANANTDTPGRVGTALHATCSERNPNIVEILLNAGAILQQLAANSERFYEQDLTGKKPKQ</sequence>
<keyword evidence="2" id="KW-1185">Reference proteome</keyword>
<dbReference type="AlphaFoldDB" id="B8MR63"/>